<comment type="caution">
    <text evidence="2">The sequence shown here is derived from an EMBL/GenBank/DDBJ whole genome shotgun (WGS) entry which is preliminary data.</text>
</comment>
<dbReference type="AlphaFoldDB" id="A0A4C1Z7C3"/>
<evidence type="ECO:0000313" key="3">
    <source>
        <dbReference type="Proteomes" id="UP000299102"/>
    </source>
</evidence>
<feature type="compositionally biased region" description="Basic and acidic residues" evidence="1">
    <location>
        <begin position="88"/>
        <end position="97"/>
    </location>
</feature>
<keyword evidence="3" id="KW-1185">Reference proteome</keyword>
<gene>
    <name evidence="2" type="ORF">EVAR_4273_1</name>
</gene>
<name>A0A4C1Z7C3_EUMVA</name>
<sequence>MVILLGAGERPPVKGVTFVPEERRRDSRDSNASGTRDGSTGRKSTSQKDKNKSRRGTLHRQKRKAGTGEVGAGPTPPHRRRRCPLRGDAPDTRERTRARNCCDTATRPLTGGTGATGTTLICSSLELLE</sequence>
<evidence type="ECO:0000313" key="2">
    <source>
        <dbReference type="EMBL" id="GBP83778.1"/>
    </source>
</evidence>
<accession>A0A4C1Z7C3</accession>
<feature type="compositionally biased region" description="Polar residues" evidence="1">
    <location>
        <begin position="30"/>
        <end position="44"/>
    </location>
</feature>
<feature type="compositionally biased region" description="Basic and acidic residues" evidence="1">
    <location>
        <begin position="20"/>
        <end position="29"/>
    </location>
</feature>
<dbReference type="EMBL" id="BGZK01001638">
    <property type="protein sequence ID" value="GBP83778.1"/>
    <property type="molecule type" value="Genomic_DNA"/>
</dbReference>
<proteinExistence type="predicted"/>
<organism evidence="2 3">
    <name type="scientific">Eumeta variegata</name>
    <name type="common">Bagworm moth</name>
    <name type="synonym">Eumeta japonica</name>
    <dbReference type="NCBI Taxonomy" id="151549"/>
    <lineage>
        <taxon>Eukaryota</taxon>
        <taxon>Metazoa</taxon>
        <taxon>Ecdysozoa</taxon>
        <taxon>Arthropoda</taxon>
        <taxon>Hexapoda</taxon>
        <taxon>Insecta</taxon>
        <taxon>Pterygota</taxon>
        <taxon>Neoptera</taxon>
        <taxon>Endopterygota</taxon>
        <taxon>Lepidoptera</taxon>
        <taxon>Glossata</taxon>
        <taxon>Ditrysia</taxon>
        <taxon>Tineoidea</taxon>
        <taxon>Psychidae</taxon>
        <taxon>Oiketicinae</taxon>
        <taxon>Eumeta</taxon>
    </lineage>
</organism>
<feature type="compositionally biased region" description="Basic residues" evidence="1">
    <location>
        <begin position="51"/>
        <end position="65"/>
    </location>
</feature>
<reference evidence="2 3" key="1">
    <citation type="journal article" date="2019" name="Commun. Biol.">
        <title>The bagworm genome reveals a unique fibroin gene that provides high tensile strength.</title>
        <authorList>
            <person name="Kono N."/>
            <person name="Nakamura H."/>
            <person name="Ohtoshi R."/>
            <person name="Tomita M."/>
            <person name="Numata K."/>
            <person name="Arakawa K."/>
        </authorList>
    </citation>
    <scope>NUCLEOTIDE SEQUENCE [LARGE SCALE GENOMIC DNA]</scope>
</reference>
<dbReference type="Proteomes" id="UP000299102">
    <property type="component" value="Unassembled WGS sequence"/>
</dbReference>
<protein>
    <submittedName>
        <fullName evidence="2">Uncharacterized protein</fullName>
    </submittedName>
</protein>
<feature type="region of interest" description="Disordered" evidence="1">
    <location>
        <begin position="1"/>
        <end position="110"/>
    </location>
</feature>
<evidence type="ECO:0000256" key="1">
    <source>
        <dbReference type="SAM" id="MobiDB-lite"/>
    </source>
</evidence>